<accession>A0ABU9I3B1</accession>
<reference evidence="2 3" key="1">
    <citation type="submission" date="2024-04" db="EMBL/GenBank/DDBJ databases">
        <title>Flavobacterium sp. DGU41 16S ribosomal RNA gene Genome sequencing and assembly.</title>
        <authorList>
            <person name="Park S."/>
        </authorList>
    </citation>
    <scope>NUCLEOTIDE SEQUENCE [LARGE SCALE GENOMIC DNA]</scope>
    <source>
        <strain evidence="2 3">DGU41</strain>
    </source>
</reference>
<dbReference type="Pfam" id="PF13585">
    <property type="entry name" value="CHU_C"/>
    <property type="match status" value="1"/>
</dbReference>
<evidence type="ECO:0000256" key="1">
    <source>
        <dbReference type="ARBA" id="ARBA00022729"/>
    </source>
</evidence>
<dbReference type="InterPro" id="IPR026341">
    <property type="entry name" value="T9SS_type_B"/>
</dbReference>
<proteinExistence type="predicted"/>
<dbReference type="Gene3D" id="2.60.40.1220">
    <property type="match status" value="1"/>
</dbReference>
<evidence type="ECO:0000313" key="3">
    <source>
        <dbReference type="Proteomes" id="UP001393056"/>
    </source>
</evidence>
<sequence length="741" mass="82546">MSIFAQGESNIWYFGINAGLNFNSNPPTSLLDLPIGSMFSSEGCSTISDSNGNVLFYTNGEKVWNKNFQVMFNGNNLAGHNSSTQSSAIIPYPGTYNFTENRFDKYFLVTLDDYTVQAPIAEDKGVRYSEIDMSLDNGLGVVTQNKNIHLFGTTTTEKVCVVPHSNGCDFWVICKVVDSNNFYSYHISSNGFNVNPVISTTSFFVDARPGQMKVSPDNKLLSYVVPSSSNYEGLYVFNFNNSTGLITEKFADTNANENQYGTAFSPNSKVLYKCAGSRIYQYDVSTTTNNDFIASKTIFISSTSGLQSMQLAPDGKIYIARPILSSSSGRLGVINNPNVLGENCNYVSEQQDLGGRFCLAGLPNQLNNLKPHNGIVIENELCNSLQLALENNNNILNYNWGLAYVTNPQTFISTSFEATPTLNIPNQNEQYIITCTIVSECYSNTYQLLFSPRNTNLVIPSFNLLTNTYCQNQTPNPLPLTSVEGIAGTWTPTIINTTIVGTSSYTFTPNQGQCAYQATIEITIKPNIKIDFQDTIICEGTTISFPSTNGVDGTWYPTNINTTQNATYTFTPIDNCGQSSTWQVIFLESLSDLSISTFNNTVIVNVVSSNNMLLYQLDNGNFQYSNIFENVSFGCHTIKVTDLYGCTELSSSVFIFDYPKFFTPNNDGYNDYWNIVIENTDADLYIFDRYGKLLKEINQNEIGWDGTYNGNKLPSTDYWFVLEYDECGVRKTFKSHFGLMR</sequence>
<keyword evidence="1" id="KW-0732">Signal</keyword>
<dbReference type="InterPro" id="IPR011044">
    <property type="entry name" value="Quino_amine_DH_bsu"/>
</dbReference>
<name>A0ABU9I3B1_9FLAO</name>
<dbReference type="SUPFAM" id="SSF50969">
    <property type="entry name" value="YVTN repeat-like/Quinoprotein amine dehydrogenase"/>
    <property type="match status" value="1"/>
</dbReference>
<dbReference type="Proteomes" id="UP001393056">
    <property type="component" value="Unassembled WGS sequence"/>
</dbReference>
<comment type="caution">
    <text evidence="2">The sequence shown here is derived from an EMBL/GenBank/DDBJ whole genome shotgun (WGS) entry which is preliminary data.</text>
</comment>
<keyword evidence="3" id="KW-1185">Reference proteome</keyword>
<dbReference type="InterPro" id="IPR014755">
    <property type="entry name" value="Cu-Rt/internalin_Ig-like"/>
</dbReference>
<dbReference type="NCBIfam" id="TIGR04131">
    <property type="entry name" value="Bac_Flav_CTERM"/>
    <property type="match status" value="1"/>
</dbReference>
<evidence type="ECO:0000313" key="2">
    <source>
        <dbReference type="EMBL" id="MEL1246901.1"/>
    </source>
</evidence>
<gene>
    <name evidence="2" type="ORF">AAEO58_02490</name>
</gene>
<protein>
    <submittedName>
        <fullName evidence="2">T9SS type B sorting domain-containing protein</fullName>
    </submittedName>
</protein>
<dbReference type="EMBL" id="JBBYHT010000001">
    <property type="protein sequence ID" value="MEL1246901.1"/>
    <property type="molecule type" value="Genomic_DNA"/>
</dbReference>
<dbReference type="RefSeq" id="WP_341681657.1">
    <property type="nucleotide sequence ID" value="NZ_JBBYHT010000001.1"/>
</dbReference>
<organism evidence="2 3">
    <name type="scientific">Flavobacterium helocola</name>
    <dbReference type="NCBI Taxonomy" id="3139139"/>
    <lineage>
        <taxon>Bacteria</taxon>
        <taxon>Pseudomonadati</taxon>
        <taxon>Bacteroidota</taxon>
        <taxon>Flavobacteriia</taxon>
        <taxon>Flavobacteriales</taxon>
        <taxon>Flavobacteriaceae</taxon>
        <taxon>Flavobacterium</taxon>
    </lineage>
</organism>